<dbReference type="InterPro" id="IPR023365">
    <property type="entry name" value="Sortase_dom-sf"/>
</dbReference>
<dbReference type="RefSeq" id="WP_358355387.1">
    <property type="nucleotide sequence ID" value="NZ_JBEZFP010000045.1"/>
</dbReference>
<keyword evidence="1" id="KW-0378">Hydrolase</keyword>
<keyword evidence="3" id="KW-0472">Membrane</keyword>
<feature type="compositionally biased region" description="Low complexity" evidence="2">
    <location>
        <begin position="89"/>
        <end position="121"/>
    </location>
</feature>
<feature type="region of interest" description="Disordered" evidence="2">
    <location>
        <begin position="89"/>
        <end position="131"/>
    </location>
</feature>
<dbReference type="Gene3D" id="2.40.260.10">
    <property type="entry name" value="Sortase"/>
    <property type="match status" value="1"/>
</dbReference>
<keyword evidence="3" id="KW-0812">Transmembrane</keyword>
<evidence type="ECO:0000256" key="2">
    <source>
        <dbReference type="SAM" id="MobiDB-lite"/>
    </source>
</evidence>
<gene>
    <name evidence="4" type="ORF">AB0C36_18745</name>
</gene>
<evidence type="ECO:0000256" key="1">
    <source>
        <dbReference type="ARBA" id="ARBA00022801"/>
    </source>
</evidence>
<comment type="caution">
    <text evidence="4">The sequence shown here is derived from an EMBL/GenBank/DDBJ whole genome shotgun (WGS) entry which is preliminary data.</text>
</comment>
<name>A0ABV3DIH8_9ACTN</name>
<keyword evidence="3" id="KW-1133">Transmembrane helix</keyword>
<reference evidence="4 5" key="1">
    <citation type="submission" date="2024-06" db="EMBL/GenBank/DDBJ databases">
        <title>The Natural Products Discovery Center: Release of the First 8490 Sequenced Strains for Exploring Actinobacteria Biosynthetic Diversity.</title>
        <authorList>
            <person name="Kalkreuter E."/>
            <person name="Kautsar S.A."/>
            <person name="Yang D."/>
            <person name="Bader C.D."/>
            <person name="Teijaro C.N."/>
            <person name="Fluegel L."/>
            <person name="Davis C.M."/>
            <person name="Simpson J.R."/>
            <person name="Lauterbach L."/>
            <person name="Steele A.D."/>
            <person name="Gui C."/>
            <person name="Meng S."/>
            <person name="Li G."/>
            <person name="Viehrig K."/>
            <person name="Ye F."/>
            <person name="Su P."/>
            <person name="Kiefer A.F."/>
            <person name="Nichols A."/>
            <person name="Cepeda A.J."/>
            <person name="Yan W."/>
            <person name="Fan B."/>
            <person name="Jiang Y."/>
            <person name="Adhikari A."/>
            <person name="Zheng C.-J."/>
            <person name="Schuster L."/>
            <person name="Cowan T.M."/>
            <person name="Smanski M.J."/>
            <person name="Chevrette M.G."/>
            <person name="De Carvalho L.P.S."/>
            <person name="Shen B."/>
        </authorList>
    </citation>
    <scope>NUCLEOTIDE SEQUENCE [LARGE SCALE GENOMIC DNA]</scope>
    <source>
        <strain evidence="4 5">NPDC048946</strain>
    </source>
</reference>
<evidence type="ECO:0000313" key="5">
    <source>
        <dbReference type="Proteomes" id="UP001551482"/>
    </source>
</evidence>
<evidence type="ECO:0000313" key="4">
    <source>
        <dbReference type="EMBL" id="MEU8135548.1"/>
    </source>
</evidence>
<keyword evidence="5" id="KW-1185">Reference proteome</keyword>
<accession>A0ABV3DIH8</accession>
<organism evidence="4 5">
    <name type="scientific">Streptodolium elevatio</name>
    <dbReference type="NCBI Taxonomy" id="3157996"/>
    <lineage>
        <taxon>Bacteria</taxon>
        <taxon>Bacillati</taxon>
        <taxon>Actinomycetota</taxon>
        <taxon>Actinomycetes</taxon>
        <taxon>Kitasatosporales</taxon>
        <taxon>Streptomycetaceae</taxon>
        <taxon>Streptodolium</taxon>
    </lineage>
</organism>
<dbReference type="InterPro" id="IPR005754">
    <property type="entry name" value="Sortase"/>
</dbReference>
<sequence length="279" mass="27496">MSRAAQDAATRRTGCTFGKGAFGGPALGKPATAFAERRGKWPRRRRAALMWCLAATSCVLAACGTVAGTSTGAGTGTGVPTLTAGETAATAAADTAEPAASAGPEAGAPAPGPGDTTATSPLPGDAGSSTRIPTAVSVSALDLSAPVVPVGVAPDGQVEVPPDGGTVGWYRFGPPPGAPAGSAVLVGHVDTADGRIGEFAGLERAAPGLRVSVQRGTAPPLVYRVVRVETVPKGALPGPAIFRRDGPHQLVLVTCAGAYDRSAGGYQANLVVTSVPENA</sequence>
<dbReference type="CDD" id="cd05829">
    <property type="entry name" value="Sortase_F"/>
    <property type="match status" value="1"/>
</dbReference>
<dbReference type="EMBL" id="JBEZFP010000045">
    <property type="protein sequence ID" value="MEU8135548.1"/>
    <property type="molecule type" value="Genomic_DNA"/>
</dbReference>
<dbReference type="Proteomes" id="UP001551482">
    <property type="component" value="Unassembled WGS sequence"/>
</dbReference>
<feature type="transmembrane region" description="Helical" evidence="3">
    <location>
        <begin position="47"/>
        <end position="67"/>
    </location>
</feature>
<protein>
    <submittedName>
        <fullName evidence="4">Class F sortase</fullName>
    </submittedName>
</protein>
<evidence type="ECO:0000256" key="3">
    <source>
        <dbReference type="SAM" id="Phobius"/>
    </source>
</evidence>
<proteinExistence type="predicted"/>
<dbReference type="InterPro" id="IPR042001">
    <property type="entry name" value="Sortase_F"/>
</dbReference>
<dbReference type="Pfam" id="PF04203">
    <property type="entry name" value="Sortase"/>
    <property type="match status" value="1"/>
</dbReference>